<feature type="region of interest" description="Disordered" evidence="1">
    <location>
        <begin position="46"/>
        <end position="208"/>
    </location>
</feature>
<feature type="compositionally biased region" description="Pro residues" evidence="1">
    <location>
        <begin position="166"/>
        <end position="181"/>
    </location>
</feature>
<dbReference type="OrthoDB" id="4332164at2"/>
<dbReference type="Proteomes" id="UP000095759">
    <property type="component" value="Unassembled WGS sequence"/>
</dbReference>
<feature type="compositionally biased region" description="Low complexity" evidence="1">
    <location>
        <begin position="88"/>
        <end position="101"/>
    </location>
</feature>
<evidence type="ECO:0000313" key="3">
    <source>
        <dbReference type="Proteomes" id="UP000095759"/>
    </source>
</evidence>
<comment type="caution">
    <text evidence="2">The sequence shown here is derived from an EMBL/GenBank/DDBJ whole genome shotgun (WGS) entry which is preliminary data.</text>
</comment>
<feature type="compositionally biased region" description="Gly residues" evidence="1">
    <location>
        <begin position="182"/>
        <end position="191"/>
    </location>
</feature>
<reference evidence="2 3" key="1">
    <citation type="submission" date="2016-08" db="EMBL/GenBank/DDBJ databases">
        <title>Complete genome sequence of Streptomyces agglomeratus strain 6-3-2, a novel anti-MRSA actinomycete isolated from Wuli of Tebit, China.</title>
        <authorList>
            <person name="Chen X."/>
        </authorList>
    </citation>
    <scope>NUCLEOTIDE SEQUENCE [LARGE SCALE GENOMIC DNA]</scope>
    <source>
        <strain evidence="2 3">6-3-2</strain>
    </source>
</reference>
<feature type="compositionally biased region" description="Gly residues" evidence="1">
    <location>
        <begin position="135"/>
        <end position="153"/>
    </location>
</feature>
<accession>A0A1E5P9C1</accession>
<sequence length="300" mass="28495">MRRHGLTHGRRGAATGAAAVVLGLGGVLAACGGGNGDDDGYAAIGAAGRGPERAPGRAVPPEGGVELVPLDGDDASRGGARSGGDGRGSPAVGAEAGAAVPRDGRASKSDGPDAEGGDPGATHAPAAPGKPQAPDGGGSAGTGGGGGGTGGGDTPAKPPAGGSPGTPGPPGSPDSPGPPGDGPGTGDGSGGASPAPPAGPAVLKVGDPLLPPREKRWCEQVTVPFRNTGESAVRSGTVTFGTHIIGALGVDWGTRTSTQPLPGPIAAGAAVTKTYTVCVDAWRVPLGMRVETQDVTADWK</sequence>
<dbReference type="PROSITE" id="PS51257">
    <property type="entry name" value="PROKAR_LIPOPROTEIN"/>
    <property type="match status" value="1"/>
</dbReference>
<feature type="compositionally biased region" description="Basic and acidic residues" evidence="1">
    <location>
        <begin position="102"/>
        <end position="111"/>
    </location>
</feature>
<keyword evidence="3" id="KW-1185">Reference proteome</keyword>
<dbReference type="AlphaFoldDB" id="A0A1E5P9C1"/>
<dbReference type="RefSeq" id="WP_069935171.1">
    <property type="nucleotide sequence ID" value="NZ_MEHJ01000001.1"/>
</dbReference>
<gene>
    <name evidence="2" type="ORF">AS594_18175</name>
</gene>
<name>A0A1E5P9C1_9ACTN</name>
<dbReference type="STRING" id="285458.BGM19_18870"/>
<evidence type="ECO:0000256" key="1">
    <source>
        <dbReference type="SAM" id="MobiDB-lite"/>
    </source>
</evidence>
<proteinExistence type="predicted"/>
<dbReference type="EMBL" id="MEHJ01000001">
    <property type="protein sequence ID" value="OEJ26142.1"/>
    <property type="molecule type" value="Genomic_DNA"/>
</dbReference>
<evidence type="ECO:0000313" key="2">
    <source>
        <dbReference type="EMBL" id="OEJ26142.1"/>
    </source>
</evidence>
<protein>
    <submittedName>
        <fullName evidence="2">Uncharacterized protein</fullName>
    </submittedName>
</protein>
<organism evidence="2 3">
    <name type="scientific">Streptomyces agglomeratus</name>
    <dbReference type="NCBI Taxonomy" id="285458"/>
    <lineage>
        <taxon>Bacteria</taxon>
        <taxon>Bacillati</taxon>
        <taxon>Actinomycetota</taxon>
        <taxon>Actinomycetes</taxon>
        <taxon>Kitasatosporales</taxon>
        <taxon>Streptomycetaceae</taxon>
        <taxon>Streptomyces</taxon>
    </lineage>
</organism>